<keyword evidence="3" id="KW-1185">Reference proteome</keyword>
<name>A0A1D1W7P6_RAMVA</name>
<dbReference type="EMBL" id="BDGG01000015">
    <property type="protein sequence ID" value="GAV07504.1"/>
    <property type="molecule type" value="Genomic_DNA"/>
</dbReference>
<keyword evidence="1" id="KW-0812">Transmembrane</keyword>
<accession>A0A1D1W7P6</accession>
<reference evidence="2 3" key="1">
    <citation type="journal article" date="2016" name="Nat. Commun.">
        <title>Extremotolerant tardigrade genome and improved radiotolerance of human cultured cells by tardigrade-unique protein.</title>
        <authorList>
            <person name="Hashimoto T."/>
            <person name="Horikawa D.D."/>
            <person name="Saito Y."/>
            <person name="Kuwahara H."/>
            <person name="Kozuka-Hata H."/>
            <person name="Shin-I T."/>
            <person name="Minakuchi Y."/>
            <person name="Ohishi K."/>
            <person name="Motoyama A."/>
            <person name="Aizu T."/>
            <person name="Enomoto A."/>
            <person name="Kondo K."/>
            <person name="Tanaka S."/>
            <person name="Hara Y."/>
            <person name="Koshikawa S."/>
            <person name="Sagara H."/>
            <person name="Miura T."/>
            <person name="Yokobori S."/>
            <person name="Miyagawa K."/>
            <person name="Suzuki Y."/>
            <person name="Kubo T."/>
            <person name="Oyama M."/>
            <person name="Kohara Y."/>
            <person name="Fujiyama A."/>
            <person name="Arakawa K."/>
            <person name="Katayama T."/>
            <person name="Toyoda A."/>
            <person name="Kunieda T."/>
        </authorList>
    </citation>
    <scope>NUCLEOTIDE SEQUENCE [LARGE SCALE GENOMIC DNA]</scope>
    <source>
        <strain evidence="2 3">YOKOZUNA-1</strain>
    </source>
</reference>
<proteinExistence type="predicted"/>
<evidence type="ECO:0000256" key="1">
    <source>
        <dbReference type="SAM" id="Phobius"/>
    </source>
</evidence>
<gene>
    <name evidence="2" type="primary">RvY_17330-1</name>
    <name evidence="2" type="synonym">RvY_17330.1</name>
    <name evidence="2" type="ORF">RvY_17330</name>
</gene>
<keyword evidence="1" id="KW-1133">Transmembrane helix</keyword>
<dbReference type="AlphaFoldDB" id="A0A1D1W7P6"/>
<comment type="caution">
    <text evidence="2">The sequence shown here is derived from an EMBL/GenBank/DDBJ whole genome shotgun (WGS) entry which is preliminary data.</text>
</comment>
<sequence length="135" mass="14927">MKGRSPSSFISKHEQHLVLCVRPSSLCIQSLSFIHLPVLAFGLSGLALFVCMYLGLLTKATLMTSGQQNPSTLEISFTVLGKFGVSSLRARHVHGIRLEKNWSTGDSLICRSRAWDKFCSHQCAQKKIETTSSPF</sequence>
<dbReference type="Proteomes" id="UP000186922">
    <property type="component" value="Unassembled WGS sequence"/>
</dbReference>
<feature type="transmembrane region" description="Helical" evidence="1">
    <location>
        <begin position="33"/>
        <end position="56"/>
    </location>
</feature>
<evidence type="ECO:0000313" key="2">
    <source>
        <dbReference type="EMBL" id="GAV07504.1"/>
    </source>
</evidence>
<evidence type="ECO:0000313" key="3">
    <source>
        <dbReference type="Proteomes" id="UP000186922"/>
    </source>
</evidence>
<keyword evidence="1" id="KW-0472">Membrane</keyword>
<protein>
    <submittedName>
        <fullName evidence="2">Uncharacterized protein</fullName>
    </submittedName>
</protein>
<organism evidence="2 3">
    <name type="scientific">Ramazzottius varieornatus</name>
    <name type="common">Water bear</name>
    <name type="synonym">Tardigrade</name>
    <dbReference type="NCBI Taxonomy" id="947166"/>
    <lineage>
        <taxon>Eukaryota</taxon>
        <taxon>Metazoa</taxon>
        <taxon>Ecdysozoa</taxon>
        <taxon>Tardigrada</taxon>
        <taxon>Eutardigrada</taxon>
        <taxon>Parachela</taxon>
        <taxon>Hypsibioidea</taxon>
        <taxon>Ramazzottiidae</taxon>
        <taxon>Ramazzottius</taxon>
    </lineage>
</organism>